<evidence type="ECO:0000313" key="3">
    <source>
        <dbReference type="Proteomes" id="UP000033910"/>
    </source>
</evidence>
<reference evidence="2 3" key="1">
    <citation type="journal article" date="2015" name="Nature">
        <title>rRNA introns, odd ribosomes, and small enigmatic genomes across a large radiation of phyla.</title>
        <authorList>
            <person name="Brown C.T."/>
            <person name="Hug L.A."/>
            <person name="Thomas B.C."/>
            <person name="Sharon I."/>
            <person name="Castelle C.J."/>
            <person name="Singh A."/>
            <person name="Wilkins M.J."/>
            <person name="Williams K.H."/>
            <person name="Banfield J.F."/>
        </authorList>
    </citation>
    <scope>NUCLEOTIDE SEQUENCE [LARGE SCALE GENOMIC DNA]</scope>
</reference>
<keyword evidence="1" id="KW-0812">Transmembrane</keyword>
<dbReference type="Proteomes" id="UP000033910">
    <property type="component" value="Unassembled WGS sequence"/>
</dbReference>
<accession>A0A0G1EMK8</accession>
<sequence length="276" mass="29394">MKTHLTTSIPKDQTGQTLVVIVFLMIVATTVGVTISNRFISTLKGFVRTDDSVKALKAAEAIVEQLLIVPNQTLEGYIAFGNCGSACTYSVTEPNGNVVSANVTLEYSGNSTDPFSLNLAPGEAGQISLLGYAAGSPIDICWQGSSSVHAAYIYIESAVTKITSYAVNSVSSPYNDNGFDTAAANHGYPNCFTINTIGTPQYVRIRPYYEQAALYAIPAIGQVIPRQGIIMDARGYSGESVKHITVLKTDPMAPAFFDYALLQTSGTSDLTNSYGP</sequence>
<dbReference type="EMBL" id="LCGF01000016">
    <property type="protein sequence ID" value="KKT11296.1"/>
    <property type="molecule type" value="Genomic_DNA"/>
</dbReference>
<keyword evidence="1" id="KW-0472">Membrane</keyword>
<proteinExistence type="predicted"/>
<dbReference type="AlphaFoldDB" id="A0A0G1EMK8"/>
<evidence type="ECO:0000313" key="2">
    <source>
        <dbReference type="EMBL" id="KKT11296.1"/>
    </source>
</evidence>
<comment type="caution">
    <text evidence="2">The sequence shown here is derived from an EMBL/GenBank/DDBJ whole genome shotgun (WGS) entry which is preliminary data.</text>
</comment>
<feature type="transmembrane region" description="Helical" evidence="1">
    <location>
        <begin position="20"/>
        <end position="40"/>
    </location>
</feature>
<evidence type="ECO:0000256" key="1">
    <source>
        <dbReference type="SAM" id="Phobius"/>
    </source>
</evidence>
<keyword evidence="1" id="KW-1133">Transmembrane helix</keyword>
<protein>
    <submittedName>
        <fullName evidence="2">Uncharacterized protein</fullName>
    </submittedName>
</protein>
<name>A0A0G1EMK8_UNCKA</name>
<gene>
    <name evidence="2" type="ORF">UV89_C0016G0006</name>
</gene>
<organism evidence="2 3">
    <name type="scientific">candidate division WWE3 bacterium GW2011_GWB2_43_22</name>
    <dbReference type="NCBI Taxonomy" id="1619118"/>
    <lineage>
        <taxon>Bacteria</taxon>
        <taxon>Katanobacteria</taxon>
    </lineage>
</organism>